<dbReference type="GO" id="GO:0005886">
    <property type="term" value="C:plasma membrane"/>
    <property type="evidence" value="ECO:0007669"/>
    <property type="project" value="UniProtKB-SubCell"/>
</dbReference>
<feature type="transmembrane region" description="Helical" evidence="3">
    <location>
        <begin position="128"/>
        <end position="148"/>
    </location>
</feature>
<keyword evidence="2" id="KW-0813">Transport</keyword>
<dbReference type="InterPro" id="IPR003784">
    <property type="entry name" value="BioY"/>
</dbReference>
<feature type="chain" id="PRO_5032759900" description="Biotin transporter" evidence="4">
    <location>
        <begin position="18"/>
        <end position="161"/>
    </location>
</feature>
<protein>
    <recommendedName>
        <fullName evidence="2">Biotin transporter</fullName>
    </recommendedName>
</protein>
<comment type="caution">
    <text evidence="5">The sequence shown here is derived from an EMBL/GenBank/DDBJ whole genome shotgun (WGS) entry which is preliminary data.</text>
</comment>
<dbReference type="GO" id="GO:0015225">
    <property type="term" value="F:biotin transmembrane transporter activity"/>
    <property type="evidence" value="ECO:0007669"/>
    <property type="project" value="UniProtKB-UniRule"/>
</dbReference>
<dbReference type="Proteomes" id="UP000538147">
    <property type="component" value="Unassembled WGS sequence"/>
</dbReference>
<reference evidence="5 6" key="1">
    <citation type="submission" date="2020-08" db="EMBL/GenBank/DDBJ databases">
        <title>Genomic Encyclopedia of Type Strains, Phase IV (KMG-IV): sequencing the most valuable type-strain genomes for metagenomic binning, comparative biology and taxonomic classification.</title>
        <authorList>
            <person name="Goeker M."/>
        </authorList>
    </citation>
    <scope>NUCLEOTIDE SEQUENCE [LARGE SCALE GENOMIC DNA]</scope>
    <source>
        <strain evidence="5 6">DSM 102189</strain>
    </source>
</reference>
<dbReference type="PANTHER" id="PTHR34295">
    <property type="entry name" value="BIOTIN TRANSPORTER BIOY"/>
    <property type="match status" value="1"/>
</dbReference>
<dbReference type="Gene3D" id="1.10.1760.20">
    <property type="match status" value="1"/>
</dbReference>
<gene>
    <name evidence="5" type="ORF">FHS79_002663</name>
</gene>
<accession>A0A841L8F5</accession>
<feature type="transmembrane region" description="Helical" evidence="3">
    <location>
        <begin position="101"/>
        <end position="122"/>
    </location>
</feature>
<keyword evidence="2 3" id="KW-0472">Membrane</keyword>
<organism evidence="5 6">
    <name type="scientific">Polymorphobacter multimanifer</name>
    <dbReference type="NCBI Taxonomy" id="1070431"/>
    <lineage>
        <taxon>Bacteria</taxon>
        <taxon>Pseudomonadati</taxon>
        <taxon>Pseudomonadota</taxon>
        <taxon>Alphaproteobacteria</taxon>
        <taxon>Sphingomonadales</taxon>
        <taxon>Sphingosinicellaceae</taxon>
        <taxon>Polymorphobacter</taxon>
    </lineage>
</organism>
<evidence type="ECO:0000313" key="5">
    <source>
        <dbReference type="EMBL" id="MBB6228476.1"/>
    </source>
</evidence>
<keyword evidence="3" id="KW-1133">Transmembrane helix</keyword>
<feature type="transmembrane region" description="Helical" evidence="3">
    <location>
        <begin position="73"/>
        <end position="94"/>
    </location>
</feature>
<sequence length="161" mass="16312">MRIIACLLAAVALLALASQVSFPLGPVPLSLQSLAVLVIGVWLGPRLGAAVVVGWLALAAAGLPVLAEGKSGLGGPTLGFLVAMPFAAALAGRWPRFPTMLAAHALILVAGWCWLATIIGPLKALSAGVLPFLPGALIKSLLAAAFAARLRKAPQSANQSR</sequence>
<evidence type="ECO:0000313" key="6">
    <source>
        <dbReference type="Proteomes" id="UP000538147"/>
    </source>
</evidence>
<dbReference type="PANTHER" id="PTHR34295:SF1">
    <property type="entry name" value="BIOTIN TRANSPORTER BIOY"/>
    <property type="match status" value="1"/>
</dbReference>
<comment type="subcellular location">
    <subcellularLocation>
        <location evidence="2">Cell membrane</location>
        <topology evidence="2">Multi-pass membrane protein</topology>
    </subcellularLocation>
</comment>
<dbReference type="PIRSF" id="PIRSF016661">
    <property type="entry name" value="BioY"/>
    <property type="match status" value="1"/>
</dbReference>
<keyword evidence="2" id="KW-1003">Cell membrane</keyword>
<evidence type="ECO:0000256" key="4">
    <source>
        <dbReference type="SAM" id="SignalP"/>
    </source>
</evidence>
<evidence type="ECO:0000256" key="2">
    <source>
        <dbReference type="PIRNR" id="PIRNR016661"/>
    </source>
</evidence>
<name>A0A841L8F5_9SPHN</name>
<keyword evidence="6" id="KW-1185">Reference proteome</keyword>
<evidence type="ECO:0000256" key="1">
    <source>
        <dbReference type="ARBA" id="ARBA00010692"/>
    </source>
</evidence>
<feature type="transmembrane region" description="Helical" evidence="3">
    <location>
        <begin position="49"/>
        <end position="67"/>
    </location>
</feature>
<dbReference type="AlphaFoldDB" id="A0A841L8F5"/>
<dbReference type="Pfam" id="PF02632">
    <property type="entry name" value="BioY"/>
    <property type="match status" value="1"/>
</dbReference>
<keyword evidence="3" id="KW-0812">Transmembrane</keyword>
<dbReference type="RefSeq" id="WP_184200853.1">
    <property type="nucleotide sequence ID" value="NZ_BMOX01000038.1"/>
</dbReference>
<feature type="signal peptide" evidence="4">
    <location>
        <begin position="1"/>
        <end position="17"/>
    </location>
</feature>
<proteinExistence type="inferred from homology"/>
<comment type="similarity">
    <text evidence="1 2">Belongs to the BioY family.</text>
</comment>
<keyword evidence="4" id="KW-0732">Signal</keyword>
<evidence type="ECO:0000256" key="3">
    <source>
        <dbReference type="SAM" id="Phobius"/>
    </source>
</evidence>
<dbReference type="EMBL" id="JACIIV010000019">
    <property type="protein sequence ID" value="MBB6228476.1"/>
    <property type="molecule type" value="Genomic_DNA"/>
</dbReference>